<evidence type="ECO:0000313" key="1">
    <source>
        <dbReference type="EMBL" id="HIJ99793.1"/>
    </source>
</evidence>
<sequence length="208" mass="21413">MVKQIESGTAAFVLTLVAIVSVLGTTAILTSSGPVPFITGFASGAYNTTATASVNVSDYVIMSLNSSVLKFGEDAPLTPGASDDTTDGTPDPLILTNDGNVEMNVSVQKNDDLFTTDVSGSLQIKVANVTAGDNAGCNHGGSGTLALTFTDIVSSPNPTQIIRNLGYVAANDTCAIHFKVTVPSDEPAGNYTSVLTFTGVKRGYLLLK</sequence>
<dbReference type="AlphaFoldDB" id="A0A832UYT9"/>
<organism evidence="1 2">
    <name type="scientific">Candidatus Undinarchaeum marinum</name>
    <dbReference type="NCBI Taxonomy" id="2756141"/>
    <lineage>
        <taxon>Archaea</taxon>
        <taxon>Candidatus Undinarchaeota</taxon>
        <taxon>Candidatus Undinarchaeia</taxon>
        <taxon>Candidatus Undinarchaeales</taxon>
        <taxon>Candidatus Undinarchaeaceae</taxon>
        <taxon>Candidatus Undinarchaeum</taxon>
    </lineage>
</organism>
<name>A0A832UYT9_9ARCH</name>
<protein>
    <submittedName>
        <fullName evidence="1">Uncharacterized protein</fullName>
    </submittedName>
</protein>
<gene>
    <name evidence="1" type="ORF">H1011_03145</name>
</gene>
<dbReference type="Proteomes" id="UP000604391">
    <property type="component" value="Unassembled WGS sequence"/>
</dbReference>
<dbReference type="EMBL" id="DVAD01000015">
    <property type="protein sequence ID" value="HIJ99793.1"/>
    <property type="molecule type" value="Genomic_DNA"/>
</dbReference>
<comment type="caution">
    <text evidence="1">The sequence shown here is derived from an EMBL/GenBank/DDBJ whole genome shotgun (WGS) entry which is preliminary data.</text>
</comment>
<keyword evidence="2" id="KW-1185">Reference proteome</keyword>
<reference evidence="1 2" key="1">
    <citation type="journal article" name="Nat. Commun.">
        <title>Undinarchaeota illuminate DPANN phylogeny and the impact of gene transfer on archaeal evolution.</title>
        <authorList>
            <person name="Dombrowski N."/>
            <person name="Williams T.A."/>
            <person name="Sun J."/>
            <person name="Woodcroft B.J."/>
            <person name="Lee J.H."/>
            <person name="Minh B.Q."/>
            <person name="Rinke C."/>
            <person name="Spang A."/>
        </authorList>
    </citation>
    <scope>NUCLEOTIDE SEQUENCE [LARGE SCALE GENOMIC DNA]</scope>
    <source>
        <strain evidence="1">MAG_bin17</strain>
    </source>
</reference>
<proteinExistence type="predicted"/>
<evidence type="ECO:0000313" key="2">
    <source>
        <dbReference type="Proteomes" id="UP000604391"/>
    </source>
</evidence>
<accession>A0A832UYT9</accession>